<feature type="transmembrane region" description="Helical" evidence="1">
    <location>
        <begin position="215"/>
        <end position="235"/>
    </location>
</feature>
<dbReference type="EMBL" id="VYSB01000006">
    <property type="protein sequence ID" value="MYZ51924.1"/>
    <property type="molecule type" value="Genomic_DNA"/>
</dbReference>
<dbReference type="Gene3D" id="1.20.144.10">
    <property type="entry name" value="Phosphatidic acid phosphatase type 2/haloperoxidase"/>
    <property type="match status" value="1"/>
</dbReference>
<dbReference type="Pfam" id="PF01569">
    <property type="entry name" value="PAP2"/>
    <property type="match status" value="1"/>
</dbReference>
<evidence type="ECO:0000313" key="4">
    <source>
        <dbReference type="Proteomes" id="UP000481947"/>
    </source>
</evidence>
<evidence type="ECO:0000259" key="2">
    <source>
        <dbReference type="SMART" id="SM00014"/>
    </source>
</evidence>
<feature type="transmembrane region" description="Helical" evidence="1">
    <location>
        <begin position="166"/>
        <end position="184"/>
    </location>
</feature>
<feature type="transmembrane region" description="Helical" evidence="1">
    <location>
        <begin position="91"/>
        <end position="110"/>
    </location>
</feature>
<dbReference type="CDD" id="cd01610">
    <property type="entry name" value="PAP2_like"/>
    <property type="match status" value="1"/>
</dbReference>
<dbReference type="InterPro" id="IPR036938">
    <property type="entry name" value="PAP2/HPO_sf"/>
</dbReference>
<protein>
    <submittedName>
        <fullName evidence="3">Phosphatase PAP2 family protein</fullName>
    </submittedName>
</protein>
<dbReference type="SMART" id="SM00014">
    <property type="entry name" value="acidPPc"/>
    <property type="match status" value="1"/>
</dbReference>
<feature type="transmembrane region" description="Helical" evidence="1">
    <location>
        <begin position="130"/>
        <end position="154"/>
    </location>
</feature>
<dbReference type="RefSeq" id="WP_161124879.1">
    <property type="nucleotide sequence ID" value="NZ_VYSB01000006.1"/>
</dbReference>
<evidence type="ECO:0000313" key="3">
    <source>
        <dbReference type="EMBL" id="MYZ51924.1"/>
    </source>
</evidence>
<keyword evidence="1" id="KW-0472">Membrane</keyword>
<accession>A0A7C9NWB1</accession>
<keyword evidence="1" id="KW-1133">Transmembrane helix</keyword>
<dbReference type="InterPro" id="IPR000326">
    <property type="entry name" value="PAP2/HPO"/>
</dbReference>
<gene>
    <name evidence="3" type="ORF">F5985_07210</name>
</gene>
<feature type="transmembrane region" description="Helical" evidence="1">
    <location>
        <begin position="190"/>
        <end position="208"/>
    </location>
</feature>
<dbReference type="PANTHER" id="PTHR14969">
    <property type="entry name" value="SPHINGOSINE-1-PHOSPHATE PHOSPHOHYDROLASE"/>
    <property type="match status" value="1"/>
</dbReference>
<comment type="caution">
    <text evidence="3">The sequence shown here is derived from an EMBL/GenBank/DDBJ whole genome shotgun (WGS) entry which is preliminary data.</text>
</comment>
<feature type="transmembrane region" description="Helical" evidence="1">
    <location>
        <begin position="24"/>
        <end position="41"/>
    </location>
</feature>
<feature type="transmembrane region" description="Helical" evidence="1">
    <location>
        <begin position="61"/>
        <end position="79"/>
    </location>
</feature>
<dbReference type="Proteomes" id="UP000481947">
    <property type="component" value="Unassembled WGS sequence"/>
</dbReference>
<proteinExistence type="predicted"/>
<dbReference type="SUPFAM" id="SSF48317">
    <property type="entry name" value="Acid phosphatase/Vanadium-dependent haloperoxidase"/>
    <property type="match status" value="1"/>
</dbReference>
<reference evidence="3 4" key="1">
    <citation type="submission" date="2019-09" db="EMBL/GenBank/DDBJ databases">
        <title>Identification of Malikia spinosa a prominent benzene-, toluene-, and ethylbenzene-degrading bacterium: enrichment, isolation and whole genome sequencing.</title>
        <authorList>
            <person name="Tancsics A."/>
            <person name="Revesz F."/>
            <person name="Kriszt B."/>
        </authorList>
    </citation>
    <scope>NUCLEOTIDE SEQUENCE [LARGE SCALE GENOMIC DNA]</scope>
    <source>
        <strain evidence="3 4">AB6</strain>
    </source>
</reference>
<sequence>MPAPSKPAPSARPGRAAQAVPRHWWGLALALMLAGALLQGSPWNQAAMLWGNGLGLLPDTVWAGLTLLAFGWSALILVAGADRGAEGGRAVLLAFLLGGGLAQVLKNWFAQPRPGLVLPEDALHFIGSPVLGSPAMPSGHALAAFSIATLWVCLLRRDGRPQWLQALAWALGAAMAFSRVAVGAHWPADILVGAGLGIAVAALCWQLQSDWLRQGGWMSLWIPLAVELLGALAAFTAREGYPEVQALQWALGLAALASAGWRLASHLGQRRVRG</sequence>
<dbReference type="AlphaFoldDB" id="A0A7C9NWB1"/>
<feature type="transmembrane region" description="Helical" evidence="1">
    <location>
        <begin position="247"/>
        <end position="264"/>
    </location>
</feature>
<keyword evidence="1" id="KW-0812">Transmembrane</keyword>
<feature type="domain" description="Phosphatidic acid phosphatase type 2/haloperoxidase" evidence="2">
    <location>
        <begin position="87"/>
        <end position="205"/>
    </location>
</feature>
<name>A0A7C9NWB1_9BURK</name>
<dbReference type="PANTHER" id="PTHR14969:SF13">
    <property type="entry name" value="AT30094P"/>
    <property type="match status" value="1"/>
</dbReference>
<organism evidence="3 4">
    <name type="scientific">Malikia spinosa</name>
    <dbReference type="NCBI Taxonomy" id="86180"/>
    <lineage>
        <taxon>Bacteria</taxon>
        <taxon>Pseudomonadati</taxon>
        <taxon>Pseudomonadota</taxon>
        <taxon>Betaproteobacteria</taxon>
        <taxon>Burkholderiales</taxon>
        <taxon>Comamonadaceae</taxon>
        <taxon>Malikia</taxon>
    </lineage>
</organism>
<evidence type="ECO:0000256" key="1">
    <source>
        <dbReference type="SAM" id="Phobius"/>
    </source>
</evidence>